<gene>
    <name evidence="1" type="ORF">SAMN05444972_104219</name>
</gene>
<dbReference type="Proteomes" id="UP000198660">
    <property type="component" value="Unassembled WGS sequence"/>
</dbReference>
<evidence type="ECO:0000313" key="1">
    <source>
        <dbReference type="EMBL" id="SFS60654.1"/>
    </source>
</evidence>
<accession>A0A1I6R7I7</accession>
<organism evidence="1 2">
    <name type="scientific">Marininema halotolerans</name>
    <dbReference type="NCBI Taxonomy" id="1155944"/>
    <lineage>
        <taxon>Bacteria</taxon>
        <taxon>Bacillati</taxon>
        <taxon>Bacillota</taxon>
        <taxon>Bacilli</taxon>
        <taxon>Bacillales</taxon>
        <taxon>Thermoactinomycetaceae</taxon>
        <taxon>Marininema</taxon>
    </lineage>
</organism>
<dbReference type="OrthoDB" id="2661274at2"/>
<protein>
    <submittedName>
        <fullName evidence="1">Uncharacterized protein</fullName>
    </submittedName>
</protein>
<dbReference type="AlphaFoldDB" id="A0A1I6R7I7"/>
<sequence>MRVKIQREAFEGANDRDLVCSCIEPVVQQVLQQDQKERLQTYHKLNVAQKGLFSFQFLYDHAQSVEEFYYYTMYGLTHPELWEELKGGASMAEDDAMLYVYLSIEKILTPKLQEIAGEWKCVSKQDIWGDHQLRITIEGLHYMYHDIATETLGRYGSRIRKNPKEFVEVM</sequence>
<name>A0A1I6R7I7_9BACL</name>
<keyword evidence="2" id="KW-1185">Reference proteome</keyword>
<evidence type="ECO:0000313" key="2">
    <source>
        <dbReference type="Proteomes" id="UP000198660"/>
    </source>
</evidence>
<dbReference type="EMBL" id="FPAA01000004">
    <property type="protein sequence ID" value="SFS60654.1"/>
    <property type="molecule type" value="Genomic_DNA"/>
</dbReference>
<dbReference type="RefSeq" id="WP_091835972.1">
    <property type="nucleotide sequence ID" value="NZ_FPAA01000004.1"/>
</dbReference>
<reference evidence="2" key="1">
    <citation type="submission" date="2016-10" db="EMBL/GenBank/DDBJ databases">
        <authorList>
            <person name="Varghese N."/>
            <person name="Submissions S."/>
        </authorList>
    </citation>
    <scope>NUCLEOTIDE SEQUENCE [LARGE SCALE GENOMIC DNA]</scope>
    <source>
        <strain evidence="2">DSM 45789</strain>
    </source>
</reference>
<proteinExistence type="predicted"/>